<evidence type="ECO:0000313" key="1">
    <source>
        <dbReference type="EMBL" id="SFK98720.1"/>
    </source>
</evidence>
<dbReference type="RefSeq" id="WP_093891687.1">
    <property type="nucleotide sequence ID" value="NZ_FOQY01000045.1"/>
</dbReference>
<accession>A0A1I4E129</accession>
<dbReference type="GeneID" id="96303168"/>
<name>A0A1I4E129_9ACTN</name>
<evidence type="ECO:0008006" key="3">
    <source>
        <dbReference type="Google" id="ProtNLM"/>
    </source>
</evidence>
<gene>
    <name evidence="1" type="ORF">SAMN05216275_14525</name>
</gene>
<sequence length="122" mass="13342">MATKSVAQKLLIKPDTAVWSSDSSYLELIQPLPENVHQADGPDQAATALIFAQNAGSLRDILSAQEGRLGRPNALWVAYPKANRADINRESLATIMVEHGMRPIGQVSVDDTWSAMRFRPAD</sequence>
<protein>
    <recommendedName>
        <fullName evidence="3">DUF3052 domain-containing protein</fullName>
    </recommendedName>
</protein>
<dbReference type="AlphaFoldDB" id="A0A1I4E129"/>
<proteinExistence type="predicted"/>
<evidence type="ECO:0000313" key="2">
    <source>
        <dbReference type="Proteomes" id="UP000199111"/>
    </source>
</evidence>
<dbReference type="EMBL" id="FOQY01000045">
    <property type="protein sequence ID" value="SFK98720.1"/>
    <property type="molecule type" value="Genomic_DNA"/>
</dbReference>
<organism evidence="1 2">
    <name type="scientific">Streptosporangium canum</name>
    <dbReference type="NCBI Taxonomy" id="324952"/>
    <lineage>
        <taxon>Bacteria</taxon>
        <taxon>Bacillati</taxon>
        <taxon>Actinomycetota</taxon>
        <taxon>Actinomycetes</taxon>
        <taxon>Streptosporangiales</taxon>
        <taxon>Streptosporangiaceae</taxon>
        <taxon>Streptosporangium</taxon>
    </lineage>
</organism>
<keyword evidence="2" id="KW-1185">Reference proteome</keyword>
<dbReference type="Proteomes" id="UP000199111">
    <property type="component" value="Unassembled WGS sequence"/>
</dbReference>
<reference evidence="2" key="1">
    <citation type="submission" date="2016-10" db="EMBL/GenBank/DDBJ databases">
        <authorList>
            <person name="Varghese N."/>
            <person name="Submissions S."/>
        </authorList>
    </citation>
    <scope>NUCLEOTIDE SEQUENCE [LARGE SCALE GENOMIC DNA]</scope>
    <source>
        <strain evidence="2">CGMCC 4.2126</strain>
    </source>
</reference>